<gene>
    <name evidence="1" type="ORF">HC757_03860</name>
</gene>
<dbReference type="RefSeq" id="WP_169562988.1">
    <property type="nucleotide sequence ID" value="NZ_JAAXYH010000002.1"/>
</dbReference>
<dbReference type="AlphaFoldDB" id="A0A972FW13"/>
<sequence length="101" mass="11182">MKTIINFEFPLEPFNTLVREGTADEVMKSILDDIKPEAVYFYAPNGCRGGTLVVDLKEAAQIPAIAEPLFLKFNAKCEFHTAMTPEDMAMAGLEGLGKRWG</sequence>
<name>A0A972FW13_9GAMM</name>
<dbReference type="Proteomes" id="UP000737113">
    <property type="component" value="Unassembled WGS sequence"/>
</dbReference>
<organism evidence="1 2">
    <name type="scientific">Shewanella salipaludis</name>
    <dbReference type="NCBI Taxonomy" id="2723052"/>
    <lineage>
        <taxon>Bacteria</taxon>
        <taxon>Pseudomonadati</taxon>
        <taxon>Pseudomonadota</taxon>
        <taxon>Gammaproteobacteria</taxon>
        <taxon>Alteromonadales</taxon>
        <taxon>Shewanellaceae</taxon>
        <taxon>Shewanella</taxon>
    </lineage>
</organism>
<comment type="caution">
    <text evidence="1">The sequence shown here is derived from an EMBL/GenBank/DDBJ whole genome shotgun (WGS) entry which is preliminary data.</text>
</comment>
<accession>A0A972FW13</accession>
<proteinExistence type="predicted"/>
<reference evidence="1" key="1">
    <citation type="submission" date="2020-04" db="EMBL/GenBank/DDBJ databases">
        <title>Description of Shewanella salipaludis sp. nov., isolated from a salt marsh.</title>
        <authorList>
            <person name="Park S."/>
            <person name="Yoon J.-H."/>
        </authorList>
    </citation>
    <scope>NUCLEOTIDE SEQUENCE</scope>
    <source>
        <strain evidence="1">SHSM-M6</strain>
    </source>
</reference>
<evidence type="ECO:0000313" key="2">
    <source>
        <dbReference type="Proteomes" id="UP000737113"/>
    </source>
</evidence>
<dbReference type="EMBL" id="JAAXYH010000002">
    <property type="protein sequence ID" value="NMH64303.1"/>
    <property type="molecule type" value="Genomic_DNA"/>
</dbReference>
<protein>
    <submittedName>
        <fullName evidence="1">Panthothenate synthetase</fullName>
    </submittedName>
</protein>
<evidence type="ECO:0000313" key="1">
    <source>
        <dbReference type="EMBL" id="NMH64303.1"/>
    </source>
</evidence>
<keyword evidence="2" id="KW-1185">Reference proteome</keyword>